<feature type="domain" description="Methyltransferase small" evidence="6">
    <location>
        <begin position="97"/>
        <end position="183"/>
    </location>
</feature>
<dbReference type="InterPro" id="IPR007848">
    <property type="entry name" value="Small_mtfrase_dom"/>
</dbReference>
<dbReference type="InterPro" id="IPR022446">
    <property type="entry name" value="MeTrfrase_put"/>
</dbReference>
<dbReference type="InterPro" id="IPR004556">
    <property type="entry name" value="HemK-like"/>
</dbReference>
<dbReference type="NCBIfam" id="TIGR00536">
    <property type="entry name" value="hemK_fam"/>
    <property type="match status" value="1"/>
</dbReference>
<dbReference type="EMBL" id="WLYK01000005">
    <property type="protein sequence ID" value="MTD14812.1"/>
    <property type="molecule type" value="Genomic_DNA"/>
</dbReference>
<dbReference type="InterPro" id="IPR029063">
    <property type="entry name" value="SAM-dependent_MTases_sf"/>
</dbReference>
<dbReference type="AlphaFoldDB" id="A0A7K1FKY7"/>
<protein>
    <recommendedName>
        <fullName evidence="1">peptide chain release factor N(5)-glutamine methyltransferase</fullName>
        <ecNumber evidence="1">2.1.1.297</ecNumber>
    </recommendedName>
</protein>
<dbReference type="SUPFAM" id="SSF53335">
    <property type="entry name" value="S-adenosyl-L-methionine-dependent methyltransferases"/>
    <property type="match status" value="1"/>
</dbReference>
<evidence type="ECO:0000256" key="5">
    <source>
        <dbReference type="ARBA" id="ARBA00048391"/>
    </source>
</evidence>
<dbReference type="Gene3D" id="3.40.50.150">
    <property type="entry name" value="Vaccinia Virus protein VP39"/>
    <property type="match status" value="1"/>
</dbReference>
<keyword evidence="4" id="KW-0949">S-adenosyl-L-methionine</keyword>
<evidence type="ECO:0000256" key="2">
    <source>
        <dbReference type="ARBA" id="ARBA00022603"/>
    </source>
</evidence>
<gene>
    <name evidence="7" type="ORF">GIS00_12760</name>
</gene>
<dbReference type="Gene3D" id="1.10.8.10">
    <property type="entry name" value="DNA helicase RuvA subunit, C-terminal domain"/>
    <property type="match status" value="1"/>
</dbReference>
<evidence type="ECO:0000313" key="8">
    <source>
        <dbReference type="Proteomes" id="UP000460221"/>
    </source>
</evidence>
<keyword evidence="2" id="KW-0489">Methyltransferase</keyword>
<evidence type="ECO:0000256" key="1">
    <source>
        <dbReference type="ARBA" id="ARBA00012771"/>
    </source>
</evidence>
<dbReference type="CDD" id="cd02440">
    <property type="entry name" value="AdoMet_MTases"/>
    <property type="match status" value="1"/>
</dbReference>
<accession>A0A7K1FKY7</accession>
<dbReference type="GO" id="GO:0102559">
    <property type="term" value="F:peptide chain release factor N(5)-glutamine methyltransferase activity"/>
    <property type="evidence" value="ECO:0007669"/>
    <property type="project" value="UniProtKB-EC"/>
</dbReference>
<dbReference type="Pfam" id="PF05175">
    <property type="entry name" value="MTS"/>
    <property type="match status" value="1"/>
</dbReference>
<dbReference type="GO" id="GO:0032259">
    <property type="term" value="P:methylation"/>
    <property type="evidence" value="ECO:0007669"/>
    <property type="project" value="UniProtKB-KW"/>
</dbReference>
<evidence type="ECO:0000259" key="6">
    <source>
        <dbReference type="Pfam" id="PF05175"/>
    </source>
</evidence>
<name>A0A7K1FKY7_9ACTN</name>
<comment type="catalytic activity">
    <reaction evidence="5">
        <text>L-glutaminyl-[peptide chain release factor] + S-adenosyl-L-methionine = N(5)-methyl-L-glutaminyl-[peptide chain release factor] + S-adenosyl-L-homocysteine + H(+)</text>
        <dbReference type="Rhea" id="RHEA:42896"/>
        <dbReference type="Rhea" id="RHEA-COMP:10271"/>
        <dbReference type="Rhea" id="RHEA-COMP:10272"/>
        <dbReference type="ChEBI" id="CHEBI:15378"/>
        <dbReference type="ChEBI" id="CHEBI:30011"/>
        <dbReference type="ChEBI" id="CHEBI:57856"/>
        <dbReference type="ChEBI" id="CHEBI:59789"/>
        <dbReference type="ChEBI" id="CHEBI:61891"/>
        <dbReference type="EC" id="2.1.1.297"/>
    </reaction>
</comment>
<sequence length="269" mass="27912">MDDPTGGPAAAHGADEVGPVAARLRAAGCVFAEEEAALLLEHAATPDALERLIGRRVAGEPLEHLLGWAEFRGRRLAVAPRVFVPRLRTGILVDLALAPTLPAGAVVVELCCGVGAVSDALLQVRPDLQVVAADIDHRAVSCARVNLGDRATVLQGDLFDALPKGLRGTVDLMVANAPYVPTAEIPMMPAEARDHESATALDGGADGLDLHRRILAAAPVWLRPGGAVLLESSPRQAAIDVALAAAAGLTATVFRDEEIEGTAVRAVRS</sequence>
<proteinExistence type="predicted"/>
<evidence type="ECO:0000256" key="3">
    <source>
        <dbReference type="ARBA" id="ARBA00022679"/>
    </source>
</evidence>
<organism evidence="7 8">
    <name type="scientific">Nakamurella alba</name>
    <dbReference type="NCBI Taxonomy" id="2665158"/>
    <lineage>
        <taxon>Bacteria</taxon>
        <taxon>Bacillati</taxon>
        <taxon>Actinomycetota</taxon>
        <taxon>Actinomycetes</taxon>
        <taxon>Nakamurellales</taxon>
        <taxon>Nakamurellaceae</taxon>
        <taxon>Nakamurella</taxon>
    </lineage>
</organism>
<dbReference type="InterPro" id="IPR050320">
    <property type="entry name" value="N5-glutamine_MTase"/>
</dbReference>
<dbReference type="Proteomes" id="UP000460221">
    <property type="component" value="Unassembled WGS sequence"/>
</dbReference>
<dbReference type="NCBIfam" id="TIGR03704">
    <property type="entry name" value="PrmC_rel_meth"/>
    <property type="match status" value="1"/>
</dbReference>
<evidence type="ECO:0000313" key="7">
    <source>
        <dbReference type="EMBL" id="MTD14812.1"/>
    </source>
</evidence>
<keyword evidence="8" id="KW-1185">Reference proteome</keyword>
<dbReference type="PANTHER" id="PTHR18895">
    <property type="entry name" value="HEMK METHYLTRANSFERASE"/>
    <property type="match status" value="1"/>
</dbReference>
<reference evidence="7 8" key="1">
    <citation type="submission" date="2019-11" db="EMBL/GenBank/DDBJ databases">
        <authorList>
            <person name="Jiang L.-Q."/>
        </authorList>
    </citation>
    <scope>NUCLEOTIDE SEQUENCE [LARGE SCALE GENOMIC DNA]</scope>
    <source>
        <strain evidence="7 8">YIM 132087</strain>
    </source>
</reference>
<dbReference type="EC" id="2.1.1.297" evidence="1"/>
<keyword evidence="3" id="KW-0808">Transferase</keyword>
<evidence type="ECO:0000256" key="4">
    <source>
        <dbReference type="ARBA" id="ARBA00022691"/>
    </source>
</evidence>
<dbReference type="RefSeq" id="WP_154768828.1">
    <property type="nucleotide sequence ID" value="NZ_WLYK01000005.1"/>
</dbReference>
<comment type="caution">
    <text evidence="7">The sequence shown here is derived from an EMBL/GenBank/DDBJ whole genome shotgun (WGS) entry which is preliminary data.</text>
</comment>
<dbReference type="PANTHER" id="PTHR18895:SF74">
    <property type="entry name" value="MTRF1L RELEASE FACTOR GLUTAMINE METHYLTRANSFERASE"/>
    <property type="match status" value="1"/>
</dbReference>